<feature type="region of interest" description="Disordered" evidence="1">
    <location>
        <begin position="94"/>
        <end position="188"/>
    </location>
</feature>
<accession>A0AAN6SP37</accession>
<feature type="compositionally biased region" description="Basic and acidic residues" evidence="1">
    <location>
        <begin position="264"/>
        <end position="285"/>
    </location>
</feature>
<feature type="compositionally biased region" description="Low complexity" evidence="1">
    <location>
        <begin position="320"/>
        <end position="348"/>
    </location>
</feature>
<evidence type="ECO:0000256" key="1">
    <source>
        <dbReference type="SAM" id="MobiDB-lite"/>
    </source>
</evidence>
<feature type="compositionally biased region" description="Low complexity" evidence="1">
    <location>
        <begin position="96"/>
        <end position="113"/>
    </location>
</feature>
<feature type="region of interest" description="Disordered" evidence="1">
    <location>
        <begin position="256"/>
        <end position="286"/>
    </location>
</feature>
<feature type="region of interest" description="Disordered" evidence="1">
    <location>
        <begin position="300"/>
        <end position="355"/>
    </location>
</feature>
<proteinExistence type="predicted"/>
<reference evidence="3" key="1">
    <citation type="journal article" date="2023" name="Mol. Phylogenet. Evol.">
        <title>Genome-scale phylogeny and comparative genomics of the fungal order Sordariales.</title>
        <authorList>
            <person name="Hensen N."/>
            <person name="Bonometti L."/>
            <person name="Westerberg I."/>
            <person name="Brannstrom I.O."/>
            <person name="Guillou S."/>
            <person name="Cros-Aarteil S."/>
            <person name="Calhoun S."/>
            <person name="Haridas S."/>
            <person name="Kuo A."/>
            <person name="Mondo S."/>
            <person name="Pangilinan J."/>
            <person name="Riley R."/>
            <person name="LaButti K."/>
            <person name="Andreopoulos B."/>
            <person name="Lipzen A."/>
            <person name="Chen C."/>
            <person name="Yan M."/>
            <person name="Daum C."/>
            <person name="Ng V."/>
            <person name="Clum A."/>
            <person name="Steindorff A."/>
            <person name="Ohm R.A."/>
            <person name="Martin F."/>
            <person name="Silar P."/>
            <person name="Natvig D.O."/>
            <person name="Lalanne C."/>
            <person name="Gautier V."/>
            <person name="Ament-Velasquez S.L."/>
            <person name="Kruys A."/>
            <person name="Hutchinson M.I."/>
            <person name="Powell A.J."/>
            <person name="Barry K."/>
            <person name="Miller A.N."/>
            <person name="Grigoriev I.V."/>
            <person name="Debuchy R."/>
            <person name="Gladieux P."/>
            <person name="Hiltunen Thoren M."/>
            <person name="Johannesson H."/>
        </authorList>
    </citation>
    <scope>NUCLEOTIDE SEQUENCE [LARGE SCALE GENOMIC DNA]</scope>
    <source>
        <strain evidence="3">CBS 284.82</strain>
    </source>
</reference>
<comment type="caution">
    <text evidence="2">The sequence shown here is derived from an EMBL/GenBank/DDBJ whole genome shotgun (WGS) entry which is preliminary data.</text>
</comment>
<dbReference type="AlphaFoldDB" id="A0AAN6SP37"/>
<evidence type="ECO:0000313" key="2">
    <source>
        <dbReference type="EMBL" id="KAK4034844.1"/>
    </source>
</evidence>
<feature type="compositionally biased region" description="Basic and acidic residues" evidence="1">
    <location>
        <begin position="382"/>
        <end position="397"/>
    </location>
</feature>
<feature type="compositionally biased region" description="Polar residues" evidence="1">
    <location>
        <begin position="369"/>
        <end position="378"/>
    </location>
</feature>
<organism evidence="2 3">
    <name type="scientific">Parachaetomium inaequale</name>
    <dbReference type="NCBI Taxonomy" id="2588326"/>
    <lineage>
        <taxon>Eukaryota</taxon>
        <taxon>Fungi</taxon>
        <taxon>Dikarya</taxon>
        <taxon>Ascomycota</taxon>
        <taxon>Pezizomycotina</taxon>
        <taxon>Sordariomycetes</taxon>
        <taxon>Sordariomycetidae</taxon>
        <taxon>Sordariales</taxon>
        <taxon>Chaetomiaceae</taxon>
        <taxon>Parachaetomium</taxon>
    </lineage>
</organism>
<gene>
    <name evidence="2" type="ORF">C8A01DRAFT_18410</name>
</gene>
<name>A0AAN6SP37_9PEZI</name>
<feature type="region of interest" description="Disordered" evidence="1">
    <location>
        <begin position="369"/>
        <end position="435"/>
    </location>
</feature>
<keyword evidence="3" id="KW-1185">Reference proteome</keyword>
<protein>
    <submittedName>
        <fullName evidence="2">Uncharacterized protein</fullName>
    </submittedName>
</protein>
<dbReference type="Proteomes" id="UP001303115">
    <property type="component" value="Unassembled WGS sequence"/>
</dbReference>
<evidence type="ECO:0000313" key="3">
    <source>
        <dbReference type="Proteomes" id="UP001303115"/>
    </source>
</evidence>
<dbReference type="EMBL" id="MU854463">
    <property type="protein sequence ID" value="KAK4034844.1"/>
    <property type="molecule type" value="Genomic_DNA"/>
</dbReference>
<feature type="non-terminal residue" evidence="2">
    <location>
        <position position="435"/>
    </location>
</feature>
<sequence length="435" mass="47330">MIPQAAAGAAHSPCRLIPPCKQGNHGLHITPNGERAIKIIGKYYFTEDALEHDLAALQRGAVYGRDEFFKRAKAWYKAEIDRLLHLERVRESQTLPAADAAEPSPASEAPTTAIENATPIPSRVAVVRSQTPTRIQPARAAKRRAAAPPSTKRPPRRTKTAPAPNPAPIQRRGPQPAGPKRTSTGDETRGDYALAAYDWAQFLNGNRGEHDVSPWSYVQLQGLDVAYFCMRLERAAGEKIEEVLARDVLQVGAQAEGAAEDGDADRASARAEEQQPQARKTEKNPYTELQIQIRHTPNPRCALLSHSRPSSNPKPPAPFQPAAALAPGEDWRPPTITTTPPTSTTTGPHLKGTATTSKLRVIDNITSVNREPTPTTSWAADEVSRREEMNRKQREQQAPEADMEISPTLGRWRRPSSGLGTSVGLGGGMEEDLGA</sequence>